<evidence type="ECO:0000256" key="1">
    <source>
        <dbReference type="SAM" id="Phobius"/>
    </source>
</evidence>
<protein>
    <submittedName>
        <fullName evidence="2">Uncharacterized protein</fullName>
    </submittedName>
</protein>
<sequence length="159" mass="18603">MKKIPLLPSYFRWIGLTILLISFCIYLIITSDDSARLKMKTFVFIDNSSFYKDGNVIYFGFSEVNITVVVIALTALIGLCGIAFSRKQIEDEFISSLRLFSWSWSVLSLMIYVIFVSLFVFGTMYLTLMVFIPHFLLIIFILIFNYQLFKYKRSSRNEE</sequence>
<dbReference type="EMBL" id="PRDK01000003">
    <property type="protein sequence ID" value="MBE8713164.1"/>
    <property type="molecule type" value="Genomic_DNA"/>
</dbReference>
<dbReference type="AlphaFoldDB" id="A0A928UYZ7"/>
<keyword evidence="1" id="KW-0812">Transmembrane</keyword>
<keyword evidence="1" id="KW-1133">Transmembrane helix</keyword>
<gene>
    <name evidence="2" type="ORF">C4F49_05690</name>
</gene>
<feature type="transmembrane region" description="Helical" evidence="1">
    <location>
        <begin position="125"/>
        <end position="146"/>
    </location>
</feature>
<feature type="transmembrane region" description="Helical" evidence="1">
    <location>
        <begin position="97"/>
        <end position="119"/>
    </location>
</feature>
<evidence type="ECO:0000313" key="3">
    <source>
        <dbReference type="Proteomes" id="UP000616201"/>
    </source>
</evidence>
<name>A0A928UYZ7_9SPHI</name>
<feature type="transmembrane region" description="Helical" evidence="1">
    <location>
        <begin position="12"/>
        <end position="29"/>
    </location>
</feature>
<dbReference type="Proteomes" id="UP000616201">
    <property type="component" value="Unassembled WGS sequence"/>
</dbReference>
<reference evidence="2" key="1">
    <citation type="submission" date="2018-02" db="EMBL/GenBank/DDBJ databases">
        <authorList>
            <person name="Vasarhelyi B.M."/>
            <person name="Deshmukh S."/>
            <person name="Balint B."/>
            <person name="Kukolya J."/>
        </authorList>
    </citation>
    <scope>NUCLEOTIDE SEQUENCE</scope>
    <source>
        <strain evidence="2">KB22</strain>
    </source>
</reference>
<feature type="transmembrane region" description="Helical" evidence="1">
    <location>
        <begin position="64"/>
        <end position="85"/>
    </location>
</feature>
<keyword evidence="1" id="KW-0472">Membrane</keyword>
<evidence type="ECO:0000313" key="2">
    <source>
        <dbReference type="EMBL" id="MBE8713164.1"/>
    </source>
</evidence>
<proteinExistence type="predicted"/>
<comment type="caution">
    <text evidence="2">The sequence shown here is derived from an EMBL/GenBank/DDBJ whole genome shotgun (WGS) entry which is preliminary data.</text>
</comment>
<accession>A0A928UYZ7</accession>
<keyword evidence="3" id="KW-1185">Reference proteome</keyword>
<organism evidence="2 3">
    <name type="scientific">Sphingobacterium hungaricum</name>
    <dbReference type="NCBI Taxonomy" id="2082723"/>
    <lineage>
        <taxon>Bacteria</taxon>
        <taxon>Pseudomonadati</taxon>
        <taxon>Bacteroidota</taxon>
        <taxon>Sphingobacteriia</taxon>
        <taxon>Sphingobacteriales</taxon>
        <taxon>Sphingobacteriaceae</taxon>
        <taxon>Sphingobacterium</taxon>
    </lineage>
</organism>